<dbReference type="GO" id="GO:0005634">
    <property type="term" value="C:nucleus"/>
    <property type="evidence" value="ECO:0007669"/>
    <property type="project" value="TreeGrafter"/>
</dbReference>
<feature type="domain" description="Serine/threonine specific protein phosphatases" evidence="2">
    <location>
        <begin position="176"/>
        <end position="433"/>
    </location>
</feature>
<dbReference type="PANTHER" id="PTHR11668">
    <property type="entry name" value="SERINE/THREONINE PROTEIN PHOSPHATASE"/>
    <property type="match status" value="1"/>
</dbReference>
<dbReference type="GO" id="GO:0004722">
    <property type="term" value="F:protein serine/threonine phosphatase activity"/>
    <property type="evidence" value="ECO:0007669"/>
    <property type="project" value="TreeGrafter"/>
</dbReference>
<dbReference type="WBParaSite" id="Hba_06691">
    <property type="protein sequence ID" value="Hba_06691"/>
    <property type="gene ID" value="Hba_06691"/>
</dbReference>
<dbReference type="AlphaFoldDB" id="A0A1I7WNH2"/>
<accession>A0A1I7WNH2</accession>
<dbReference type="Proteomes" id="UP000095283">
    <property type="component" value="Unplaced"/>
</dbReference>
<dbReference type="InterPro" id="IPR029052">
    <property type="entry name" value="Metallo-depent_PP-like"/>
</dbReference>
<dbReference type="InterPro" id="IPR050341">
    <property type="entry name" value="PP1_catalytic_subunit"/>
</dbReference>
<dbReference type="InterPro" id="IPR004843">
    <property type="entry name" value="Calcineurin-like_PHP"/>
</dbReference>
<evidence type="ECO:0000259" key="2">
    <source>
        <dbReference type="SMART" id="SM00156"/>
    </source>
</evidence>
<dbReference type="InterPro" id="IPR006186">
    <property type="entry name" value="Ser/Thr-sp_prot-phosphatase"/>
</dbReference>
<keyword evidence="1" id="KW-0812">Transmembrane</keyword>
<keyword evidence="1" id="KW-1133">Transmembrane helix</keyword>
<dbReference type="SUPFAM" id="SSF56300">
    <property type="entry name" value="Metallo-dependent phosphatases"/>
    <property type="match status" value="1"/>
</dbReference>
<proteinExistence type="predicted"/>
<dbReference type="GO" id="GO:0005737">
    <property type="term" value="C:cytoplasm"/>
    <property type="evidence" value="ECO:0007669"/>
    <property type="project" value="TreeGrafter"/>
</dbReference>
<dbReference type="Gene3D" id="3.60.21.10">
    <property type="match status" value="1"/>
</dbReference>
<dbReference type="PRINTS" id="PR00114">
    <property type="entry name" value="STPHPHTASE"/>
</dbReference>
<dbReference type="Pfam" id="PF00149">
    <property type="entry name" value="Metallophos"/>
    <property type="match status" value="1"/>
</dbReference>
<keyword evidence="1" id="KW-0472">Membrane</keyword>
<evidence type="ECO:0000313" key="4">
    <source>
        <dbReference type="WBParaSite" id="Hba_06691"/>
    </source>
</evidence>
<evidence type="ECO:0000313" key="3">
    <source>
        <dbReference type="Proteomes" id="UP000095283"/>
    </source>
</evidence>
<organism evidence="3 4">
    <name type="scientific">Heterorhabditis bacteriophora</name>
    <name type="common">Entomopathogenic nematode worm</name>
    <dbReference type="NCBI Taxonomy" id="37862"/>
    <lineage>
        <taxon>Eukaryota</taxon>
        <taxon>Metazoa</taxon>
        <taxon>Ecdysozoa</taxon>
        <taxon>Nematoda</taxon>
        <taxon>Chromadorea</taxon>
        <taxon>Rhabditida</taxon>
        <taxon>Rhabditina</taxon>
        <taxon>Rhabditomorpha</taxon>
        <taxon>Strongyloidea</taxon>
        <taxon>Heterorhabditidae</taxon>
        <taxon>Heterorhabditis</taxon>
    </lineage>
</organism>
<keyword evidence="3" id="KW-1185">Reference proteome</keyword>
<evidence type="ECO:0000256" key="1">
    <source>
        <dbReference type="SAM" id="Phobius"/>
    </source>
</evidence>
<sequence>MKYEDKIIEFKQVRLVSDEEDRSNNASPMLIIVILFILSFIPLMNSHLEERRKHSQKRAEKAPSIDDLKMDIPLKEVYECIYVSPNFPSLKKLQETLRTFNYAYRFVVNGSMEERDIVLISEVKTVEQDDVVTKKVIRTAPTKYNSLLMKLVEHGPYEFEFDPIEVETSQIKRRIERAMFIGNLFDCVAQLLAHEPSLLELSGDILIYGNLEGNYAKILFLGGFTSDGQPYSLETITLLFALKKQMPNHVYLLRGITEVYPMNLEVVIIDSYIKRFSYRVAQCLENVIQRACGYLPLAAVVADTIFCSHGGIGTRVQKLDQIRDIRRPLHHLKRGTIAADLIFSTVSNTNGSIPGARGHSFNPLSLETEQTLQLLGMEMFFRSRNPVKNGFHVFGIRLISIWSAPGESKCKAGAAIKVGSDKSISIIKMTEYGTLKHSAFESRFKLFMHLIYYISETD</sequence>
<feature type="transmembrane region" description="Helical" evidence="1">
    <location>
        <begin position="29"/>
        <end position="48"/>
    </location>
</feature>
<protein>
    <submittedName>
        <fullName evidence="4">SER_THR_PHOSPHATASE domain-containing protein</fullName>
    </submittedName>
</protein>
<name>A0A1I7WNH2_HETBA</name>
<reference evidence="4" key="1">
    <citation type="submission" date="2016-11" db="UniProtKB">
        <authorList>
            <consortium name="WormBaseParasite"/>
        </authorList>
    </citation>
    <scope>IDENTIFICATION</scope>
</reference>
<dbReference type="SMART" id="SM00156">
    <property type="entry name" value="PP2Ac"/>
    <property type="match status" value="1"/>
</dbReference>
<dbReference type="PANTHER" id="PTHR11668:SF290">
    <property type="entry name" value="SERINE_THREONINE SPECIFIC PROTEIN PHOSPHATASES DOMAIN-CONTAINING PROTEIN"/>
    <property type="match status" value="1"/>
</dbReference>